<feature type="coiled-coil region" evidence="1">
    <location>
        <begin position="33"/>
        <end position="81"/>
    </location>
</feature>
<gene>
    <name evidence="2" type="ORF">CWI39_1629p0010</name>
</gene>
<reference evidence="2 3" key="1">
    <citation type="submission" date="2017-12" db="EMBL/GenBank/DDBJ databases">
        <authorList>
            <person name="Pombert J.-F."/>
            <person name="Haag K.L."/>
            <person name="Ebert D."/>
        </authorList>
    </citation>
    <scope>NUCLEOTIDE SEQUENCE [LARGE SCALE GENOMIC DNA]</scope>
    <source>
        <strain evidence="2">IL-BN-2</strain>
    </source>
</reference>
<protein>
    <submittedName>
        <fullName evidence="2">Uncharacterized protein</fullName>
    </submittedName>
</protein>
<evidence type="ECO:0000313" key="3">
    <source>
        <dbReference type="Proteomes" id="UP000293045"/>
    </source>
</evidence>
<name>A0A4Q9KZX8_9MICR</name>
<evidence type="ECO:0000313" key="2">
    <source>
        <dbReference type="EMBL" id="TBU00613.1"/>
    </source>
</evidence>
<evidence type="ECO:0000256" key="1">
    <source>
        <dbReference type="SAM" id="Coils"/>
    </source>
</evidence>
<sequence>MLKKCILFKDSKIKGLNIERIIFLNLCMSTHSMEHLLQKENSLMHKLKAAESENLDLQGALLKIKDEIKTHQQKQKILNNEYIYIVEKHKEYIIIFEELKEMVVNYKEERIKREIYKITKKYNSLLKNITGISFKPTYKIFIDFSNFTSLEEQANKNNFKELEIEMKKYKEYNKQHLLMLITENIKNFLNDPKEIHNLVFYLKFLVKYELYFERKEMSFCIPRILFSDLKKSFYFHFLTEKSTNRLDKPEWMFKHLLKKIESYFKTLQIYTKIYFEELKDENLKNNSDLQINNLFSTEKEFTKNTLDHLICKINTLICLKVRELYKLESQQKRSLVLHFSLEFLKYQNTIEEKYNLISDIPVLLELLIKVQKEFLSQQLYNTHEKTPLTWFKEYFRILKENTLFCNSYVLLDINHLRRENKTLIRNNNSQYSIDSNSSISNFSKNEITNQSYKNDSDISIPIIFNITFQFIIDSIFVYLETFISNLRYIKRQEIHLICGFFSEIENLKNKINEEETDFLIDLEKKEGFDIKKFYIDISKLSRFNNENLKLIKSLIINDIKNILKNIKNIDACSEKNLVTFSIEMNEILKEYKKYMEHSSKYVQKIVKETIDDYLVERLTIIKFRTDEFLRFRHFFGQLKESFEEKEWTTNIACKILEDIFEGRETKYQNDLFIKIKENYDF</sequence>
<accession>A0A4Q9KZX8</accession>
<dbReference type="EMBL" id="PIXR01001629">
    <property type="protein sequence ID" value="TBU00613.1"/>
    <property type="molecule type" value="Genomic_DNA"/>
</dbReference>
<organism evidence="2 3">
    <name type="scientific">Hamiltosporidium magnivora</name>
    <dbReference type="NCBI Taxonomy" id="148818"/>
    <lineage>
        <taxon>Eukaryota</taxon>
        <taxon>Fungi</taxon>
        <taxon>Fungi incertae sedis</taxon>
        <taxon>Microsporidia</taxon>
        <taxon>Dubosqiidae</taxon>
        <taxon>Hamiltosporidium</taxon>
    </lineage>
</organism>
<proteinExistence type="predicted"/>
<keyword evidence="1" id="KW-0175">Coiled coil</keyword>
<comment type="caution">
    <text evidence="2">The sequence shown here is derived from an EMBL/GenBank/DDBJ whole genome shotgun (WGS) entry which is preliminary data.</text>
</comment>
<dbReference type="VEuPathDB" id="MicrosporidiaDB:CWI36_0393p0010"/>
<dbReference type="VEuPathDB" id="MicrosporidiaDB:CWI39_1629p0010"/>
<dbReference type="Proteomes" id="UP000293045">
    <property type="component" value="Unassembled WGS sequence"/>
</dbReference>
<dbReference type="AlphaFoldDB" id="A0A4Q9KZX8"/>